<dbReference type="PROSITE" id="PS00107">
    <property type="entry name" value="PROTEIN_KINASE_ATP"/>
    <property type="match status" value="1"/>
</dbReference>
<gene>
    <name evidence="16" type="ORF">CPELLU_LOCUS5360</name>
</gene>
<dbReference type="InterPro" id="IPR000719">
    <property type="entry name" value="Prot_kinase_dom"/>
</dbReference>
<dbReference type="Gene3D" id="3.30.710.10">
    <property type="entry name" value="Potassium Channel Kv1.1, Chain A"/>
    <property type="match status" value="1"/>
</dbReference>
<feature type="compositionally biased region" description="Low complexity" evidence="13">
    <location>
        <begin position="329"/>
        <end position="349"/>
    </location>
</feature>
<evidence type="ECO:0000256" key="4">
    <source>
        <dbReference type="ARBA" id="ARBA00022679"/>
    </source>
</evidence>
<protein>
    <recommendedName>
        <fullName evidence="1">non-specific serine/threonine protein kinase</fullName>
        <ecNumber evidence="1">2.7.11.1</ecNumber>
    </recommendedName>
    <alternativeName>
        <fullName evidence="10">Heme-regulated eukaryotic initiation factor eIF-2-alpha kinase</fullName>
    </alternativeName>
</protein>
<dbReference type="EC" id="2.7.11.1" evidence="1"/>
<dbReference type="GO" id="GO:0017148">
    <property type="term" value="P:negative regulation of translation"/>
    <property type="evidence" value="ECO:0007669"/>
    <property type="project" value="UniProtKB-KW"/>
</dbReference>
<feature type="binding site" evidence="11">
    <location>
        <position position="294"/>
    </location>
    <ligand>
        <name>ATP</name>
        <dbReference type="ChEBI" id="CHEBI:30616"/>
    </ligand>
</feature>
<evidence type="ECO:0000256" key="6">
    <source>
        <dbReference type="ARBA" id="ARBA00022777"/>
    </source>
</evidence>
<reference evidence="16" key="1">
    <citation type="submission" date="2021-06" db="EMBL/GenBank/DDBJ databases">
        <authorList>
            <person name="Kallberg Y."/>
            <person name="Tangrot J."/>
            <person name="Rosling A."/>
        </authorList>
    </citation>
    <scope>NUCLEOTIDE SEQUENCE</scope>
    <source>
        <strain evidence="16">FL966</strain>
    </source>
</reference>
<keyword evidence="12" id="KW-0175">Coiled coil</keyword>
<dbReference type="Proteomes" id="UP000789759">
    <property type="component" value="Unassembled WGS sequence"/>
</dbReference>
<accession>A0A9N9BDV8</accession>
<dbReference type="SUPFAM" id="SSF54695">
    <property type="entry name" value="POZ domain"/>
    <property type="match status" value="1"/>
</dbReference>
<comment type="similarity">
    <text evidence="9">Belongs to the protein kinase superfamily. Ser/Thr protein kinase family. GCN2 subfamily.</text>
</comment>
<dbReference type="GO" id="GO:0005634">
    <property type="term" value="C:nucleus"/>
    <property type="evidence" value="ECO:0007669"/>
    <property type="project" value="TreeGrafter"/>
</dbReference>
<feature type="region of interest" description="Disordered" evidence="13">
    <location>
        <begin position="372"/>
        <end position="423"/>
    </location>
</feature>
<evidence type="ECO:0000256" key="10">
    <source>
        <dbReference type="ARBA" id="ARBA00042914"/>
    </source>
</evidence>
<feature type="compositionally biased region" description="Polar residues" evidence="13">
    <location>
        <begin position="14"/>
        <end position="28"/>
    </location>
</feature>
<evidence type="ECO:0000256" key="3">
    <source>
        <dbReference type="ARBA" id="ARBA00022553"/>
    </source>
</evidence>
<dbReference type="SMART" id="SM00220">
    <property type="entry name" value="S_TKc"/>
    <property type="match status" value="1"/>
</dbReference>
<feature type="domain" description="BTB" evidence="15">
    <location>
        <begin position="909"/>
        <end position="1018"/>
    </location>
</feature>
<evidence type="ECO:0000259" key="15">
    <source>
        <dbReference type="PROSITE" id="PS50097"/>
    </source>
</evidence>
<organism evidence="16 17">
    <name type="scientific">Cetraspora pellucida</name>
    <dbReference type="NCBI Taxonomy" id="1433469"/>
    <lineage>
        <taxon>Eukaryota</taxon>
        <taxon>Fungi</taxon>
        <taxon>Fungi incertae sedis</taxon>
        <taxon>Mucoromycota</taxon>
        <taxon>Glomeromycotina</taxon>
        <taxon>Glomeromycetes</taxon>
        <taxon>Diversisporales</taxon>
        <taxon>Gigasporaceae</taxon>
        <taxon>Cetraspora</taxon>
    </lineage>
</organism>
<keyword evidence="6" id="KW-0418">Kinase</keyword>
<feature type="domain" description="Protein kinase" evidence="14">
    <location>
        <begin position="264"/>
        <end position="676"/>
    </location>
</feature>
<dbReference type="OrthoDB" id="1405469at2759"/>
<dbReference type="InterPro" id="IPR000210">
    <property type="entry name" value="BTB/POZ_dom"/>
</dbReference>
<feature type="region of interest" description="Disordered" evidence="13">
    <location>
        <begin position="316"/>
        <end position="357"/>
    </location>
</feature>
<keyword evidence="8" id="KW-0652">Protein synthesis inhibitor</keyword>
<feature type="compositionally biased region" description="Low complexity" evidence="13">
    <location>
        <begin position="402"/>
        <end position="414"/>
    </location>
</feature>
<evidence type="ECO:0000256" key="11">
    <source>
        <dbReference type="PROSITE-ProRule" id="PRU10141"/>
    </source>
</evidence>
<keyword evidence="7 11" id="KW-0067">ATP-binding</keyword>
<dbReference type="PROSITE" id="PS50011">
    <property type="entry name" value="PROTEIN_KINASE_DOM"/>
    <property type="match status" value="1"/>
</dbReference>
<dbReference type="Gene3D" id="3.30.200.20">
    <property type="entry name" value="Phosphorylase Kinase, domain 1"/>
    <property type="match status" value="1"/>
</dbReference>
<dbReference type="InterPro" id="IPR017441">
    <property type="entry name" value="Protein_kinase_ATP_BS"/>
</dbReference>
<dbReference type="PROSITE" id="PS00108">
    <property type="entry name" value="PROTEIN_KINASE_ST"/>
    <property type="match status" value="1"/>
</dbReference>
<dbReference type="SUPFAM" id="SSF56112">
    <property type="entry name" value="Protein kinase-like (PK-like)"/>
    <property type="match status" value="1"/>
</dbReference>
<dbReference type="PROSITE" id="PS50097">
    <property type="entry name" value="BTB"/>
    <property type="match status" value="1"/>
</dbReference>
<dbReference type="AlphaFoldDB" id="A0A9N9BDV8"/>
<evidence type="ECO:0000313" key="16">
    <source>
        <dbReference type="EMBL" id="CAG8564522.1"/>
    </source>
</evidence>
<dbReference type="InterPro" id="IPR050339">
    <property type="entry name" value="CC_SR_Kinase"/>
</dbReference>
<keyword evidence="4" id="KW-0808">Transferase</keyword>
<name>A0A9N9BDV8_9GLOM</name>
<evidence type="ECO:0000259" key="14">
    <source>
        <dbReference type="PROSITE" id="PS50011"/>
    </source>
</evidence>
<feature type="region of interest" description="Disordered" evidence="13">
    <location>
        <begin position="1"/>
        <end position="50"/>
    </location>
</feature>
<keyword evidence="3" id="KW-0597">Phosphoprotein</keyword>
<evidence type="ECO:0000256" key="5">
    <source>
        <dbReference type="ARBA" id="ARBA00022741"/>
    </source>
</evidence>
<dbReference type="InterPro" id="IPR054521">
    <property type="entry name" value="HRI2_3H"/>
</dbReference>
<evidence type="ECO:0000256" key="1">
    <source>
        <dbReference type="ARBA" id="ARBA00012513"/>
    </source>
</evidence>
<feature type="region of interest" description="Disordered" evidence="13">
    <location>
        <begin position="961"/>
        <end position="980"/>
    </location>
</feature>
<dbReference type="GO" id="GO:0005737">
    <property type="term" value="C:cytoplasm"/>
    <property type="evidence" value="ECO:0007669"/>
    <property type="project" value="TreeGrafter"/>
</dbReference>
<sequence>MTASTRSINDKSPTRSSKFFVGSQSSDENSSDDASKRKKDETIEEEYTSEEEFLLSSRGFVETPGSLDDSSLKVGSLVFNEIDEFDETDQPLNVNEPFLSPLQVATRRNARDYDSILESKRRQGRLLLVSLLENFCLLYDTNPEGSRKLFFVICKMLSAMGIIEEEYIDEMSTVRSSYQCAFKALVVQALNSIKQEQLMLESHMIMPPTSVSGIPENGKSSLANHDEIKYHSPSSKFYSNFHSFNNLTFVDILDLENSRYNNDFIELKLLGKGGFASVWQAKNKLDGIDYAIKKISLRGDNIPKDKEKVSWLEHINNRQRTDSSQVPVSSQSTNTSDSLSSNDSSQNNDADYDDDSDIFRMSFSDDDEIKSENYSGVDFKDDNSNEEILPSTSAIGVRGRSLNHNNSTSNLSKSYPRSTEKNNADSSALERDWVLFIQMQLCHSTLRDYLRRRDVNLLASKKDPLNSVDRHASIELFRGIIRGVSYIHEQGLIHRDLKPGNIFIGMIPDTNHDDDIWVATDNTSFNVERLVPKIGDFGLVTAVGDDNTDSSMNNSIKSDSSFVKNFNSNKRTLNHHESNSSLNSKSRTIGVGTVTPAIPYNEKVDIYSLGIIFFELHFPFSTGHERVQVLKDLRHGILPNGFVQRFPKETAFILWMMAEDPDKRPSAKQILNFELLSVPIHGEHAELQHRLVENTQRIDLITKENEMLKKKVEELEGLLKNCECKNKKFNSAVTIDPVDGFGNRSSFEFELTNVHQIQGKICSPRFETMPNIFWQLGFVLESPNDPEYCAVYLHAICNMDEVDEYDQSRNDCLPARMYLKRPDGSIIKEMTTSSRFKFKAVKIRRLRMAQFCRRSRLTDNLIIGVRLKSTQLGNHFFRTLSFHEPIPIKTIPGTLISAWKNEFQKPGSGDVKITVQGQTIFASSSILAKRSEYFQRMFNGSWLECNQSIIDEQHMIEDDTISSNHRGSSNTESDLSNSSSKTLTNRRYQYSIDIPDFDYQTAIQMLLFLYTDQVDINNCPNIWNLYTIANKYLIADLELEAKLKILEGMSINTAAESLFGNAWKWPDLKKRFLRYVVDNFSQIRNSHGYKTIVANRSKYPMFLELNSEILLTFVPETLESLES</sequence>
<dbReference type="GO" id="GO:0004694">
    <property type="term" value="F:eukaryotic translation initiation factor 2alpha kinase activity"/>
    <property type="evidence" value="ECO:0007669"/>
    <property type="project" value="TreeGrafter"/>
</dbReference>
<evidence type="ECO:0000256" key="8">
    <source>
        <dbReference type="ARBA" id="ARBA00023193"/>
    </source>
</evidence>
<dbReference type="PANTHER" id="PTHR11042:SF187">
    <property type="entry name" value="EUKARYOTIC TRANSLATION INITIATION FACTOR 2-ALPHA KINASE 2"/>
    <property type="match status" value="1"/>
</dbReference>
<dbReference type="PANTHER" id="PTHR11042">
    <property type="entry name" value="EUKARYOTIC TRANSLATION INITIATION FACTOR 2-ALPHA KINASE EIF2-ALPHA KINASE -RELATED"/>
    <property type="match status" value="1"/>
</dbReference>
<evidence type="ECO:0000256" key="9">
    <source>
        <dbReference type="ARBA" id="ARBA00037982"/>
    </source>
</evidence>
<comment type="caution">
    <text evidence="16">The sequence shown here is derived from an EMBL/GenBank/DDBJ whole genome shotgun (WGS) entry which is preliminary data.</text>
</comment>
<keyword evidence="2" id="KW-0723">Serine/threonine-protein kinase</keyword>
<evidence type="ECO:0000256" key="13">
    <source>
        <dbReference type="SAM" id="MobiDB-lite"/>
    </source>
</evidence>
<dbReference type="Gene3D" id="1.10.510.10">
    <property type="entry name" value="Transferase(Phosphotransferase) domain 1"/>
    <property type="match status" value="1"/>
</dbReference>
<keyword evidence="17" id="KW-1185">Reference proteome</keyword>
<dbReference type="Pfam" id="PF00069">
    <property type="entry name" value="Pkinase"/>
    <property type="match status" value="1"/>
</dbReference>
<evidence type="ECO:0000313" key="17">
    <source>
        <dbReference type="Proteomes" id="UP000789759"/>
    </source>
</evidence>
<dbReference type="InterPro" id="IPR011009">
    <property type="entry name" value="Kinase-like_dom_sf"/>
</dbReference>
<feature type="coiled-coil region" evidence="12">
    <location>
        <begin position="698"/>
        <end position="732"/>
    </location>
</feature>
<dbReference type="InterPro" id="IPR011333">
    <property type="entry name" value="SKP1/BTB/POZ_sf"/>
</dbReference>
<dbReference type="CDD" id="cd18186">
    <property type="entry name" value="BTB_POZ_ZBTB_KLHL-like"/>
    <property type="match status" value="1"/>
</dbReference>
<evidence type="ECO:0000256" key="12">
    <source>
        <dbReference type="SAM" id="Coils"/>
    </source>
</evidence>
<dbReference type="SMART" id="SM00225">
    <property type="entry name" value="BTB"/>
    <property type="match status" value="1"/>
</dbReference>
<dbReference type="InterPro" id="IPR008271">
    <property type="entry name" value="Ser/Thr_kinase_AS"/>
</dbReference>
<keyword evidence="5 11" id="KW-0547">Nucleotide-binding</keyword>
<dbReference type="GO" id="GO:0005524">
    <property type="term" value="F:ATP binding"/>
    <property type="evidence" value="ECO:0007669"/>
    <property type="project" value="UniProtKB-UniRule"/>
</dbReference>
<evidence type="ECO:0000256" key="2">
    <source>
        <dbReference type="ARBA" id="ARBA00022527"/>
    </source>
</evidence>
<dbReference type="EMBL" id="CAJVQA010003042">
    <property type="protein sequence ID" value="CAG8564522.1"/>
    <property type="molecule type" value="Genomic_DNA"/>
</dbReference>
<dbReference type="Pfam" id="PF00651">
    <property type="entry name" value="BTB"/>
    <property type="match status" value="1"/>
</dbReference>
<proteinExistence type="inferred from homology"/>
<dbReference type="Pfam" id="PF22949">
    <property type="entry name" value="HRI2_3H"/>
    <property type="match status" value="1"/>
</dbReference>
<evidence type="ECO:0000256" key="7">
    <source>
        <dbReference type="ARBA" id="ARBA00022840"/>
    </source>
</evidence>
<feature type="compositionally biased region" description="Low complexity" evidence="13">
    <location>
        <begin position="968"/>
        <end position="980"/>
    </location>
</feature>